<accession>A0A7D3XA51</accession>
<organism evidence="2 3">
    <name type="scientific">Erythrobacter mangrovi</name>
    <dbReference type="NCBI Taxonomy" id="2739433"/>
    <lineage>
        <taxon>Bacteria</taxon>
        <taxon>Pseudomonadati</taxon>
        <taxon>Pseudomonadota</taxon>
        <taxon>Alphaproteobacteria</taxon>
        <taxon>Sphingomonadales</taxon>
        <taxon>Erythrobacteraceae</taxon>
        <taxon>Erythrobacter/Porphyrobacter group</taxon>
        <taxon>Erythrobacter</taxon>
    </lineage>
</organism>
<proteinExistence type="predicted"/>
<dbReference type="Proteomes" id="UP000504693">
    <property type="component" value="Chromosome"/>
</dbReference>
<protein>
    <submittedName>
        <fullName evidence="2">Uncharacterized protein</fullName>
    </submittedName>
</protein>
<feature type="transmembrane region" description="Helical" evidence="1">
    <location>
        <begin position="28"/>
        <end position="51"/>
    </location>
</feature>
<dbReference type="RefSeq" id="WP_173212690.1">
    <property type="nucleotide sequence ID" value="NZ_CP053921.1"/>
</dbReference>
<dbReference type="KEGG" id="emv:HQR01_03750"/>
<keyword evidence="1" id="KW-1133">Transmembrane helix</keyword>
<dbReference type="EMBL" id="CP053921">
    <property type="protein sequence ID" value="QKG70550.1"/>
    <property type="molecule type" value="Genomic_DNA"/>
</dbReference>
<keyword evidence="3" id="KW-1185">Reference proteome</keyword>
<reference evidence="2 3" key="1">
    <citation type="submission" date="2020-05" db="EMBL/GenBank/DDBJ databases">
        <title>Erythrobacter mangrovi sp. nov., isolated from rhizosphere soil of mangrove plant (Kandelia candel).</title>
        <authorList>
            <person name="Ye Y.H."/>
        </authorList>
    </citation>
    <scope>NUCLEOTIDE SEQUENCE [LARGE SCALE GENOMIC DNA]</scope>
    <source>
        <strain evidence="2 3">EB310</strain>
    </source>
</reference>
<keyword evidence="1" id="KW-0472">Membrane</keyword>
<feature type="transmembrane region" description="Helical" evidence="1">
    <location>
        <begin position="71"/>
        <end position="89"/>
    </location>
</feature>
<keyword evidence="1" id="KW-0812">Transmembrane</keyword>
<evidence type="ECO:0000256" key="1">
    <source>
        <dbReference type="SAM" id="Phobius"/>
    </source>
</evidence>
<sequence length="134" mass="15155">MPGRILDLWTEFWRTLGDLLANHAWRRIAFFLLPYAGVLAGMDVAVQYGSVTDALLPAQMYLSKDESFGEYLEYSLTAATAIMLFLLWLRARGVLPRERAALRLPYCRQRVAVSRAVRSLDRPIDAAKHALASQ</sequence>
<evidence type="ECO:0000313" key="3">
    <source>
        <dbReference type="Proteomes" id="UP000504693"/>
    </source>
</evidence>
<dbReference type="AlphaFoldDB" id="A0A7D3XA51"/>
<gene>
    <name evidence="2" type="ORF">HQR01_03750</name>
</gene>
<name>A0A7D3XA51_9SPHN</name>
<evidence type="ECO:0000313" key="2">
    <source>
        <dbReference type="EMBL" id="QKG70550.1"/>
    </source>
</evidence>